<dbReference type="Gramene" id="Pp3c11_14540V3.2">
    <property type="protein sequence ID" value="PAC:32957120.CDS.1"/>
    <property type="gene ID" value="Pp3c11_14540"/>
</dbReference>
<reference evidence="2 4" key="2">
    <citation type="journal article" date="2018" name="Plant J.">
        <title>The Physcomitrella patens chromosome-scale assembly reveals moss genome structure and evolution.</title>
        <authorList>
            <person name="Lang D."/>
            <person name="Ullrich K.K."/>
            <person name="Murat F."/>
            <person name="Fuchs J."/>
            <person name="Jenkins J."/>
            <person name="Haas F.B."/>
            <person name="Piednoel M."/>
            <person name="Gundlach H."/>
            <person name="Van Bel M."/>
            <person name="Meyberg R."/>
            <person name="Vives C."/>
            <person name="Morata J."/>
            <person name="Symeonidi A."/>
            <person name="Hiss M."/>
            <person name="Muchero W."/>
            <person name="Kamisugi Y."/>
            <person name="Saleh O."/>
            <person name="Blanc G."/>
            <person name="Decker E.L."/>
            <person name="van Gessel N."/>
            <person name="Grimwood J."/>
            <person name="Hayes R.D."/>
            <person name="Graham S.W."/>
            <person name="Gunter L.E."/>
            <person name="McDaniel S.F."/>
            <person name="Hoernstein S.N.W."/>
            <person name="Larsson A."/>
            <person name="Li F.W."/>
            <person name="Perroud P.F."/>
            <person name="Phillips J."/>
            <person name="Ranjan P."/>
            <person name="Rokshar D.S."/>
            <person name="Rothfels C.J."/>
            <person name="Schneider L."/>
            <person name="Shu S."/>
            <person name="Stevenson D.W."/>
            <person name="Thummler F."/>
            <person name="Tillich M."/>
            <person name="Villarreal Aguilar J.C."/>
            <person name="Widiez T."/>
            <person name="Wong G.K."/>
            <person name="Wymore A."/>
            <person name="Zhang Y."/>
            <person name="Zimmer A.D."/>
            <person name="Quatrano R.S."/>
            <person name="Mayer K.F.X."/>
            <person name="Goodstein D."/>
            <person name="Casacuberta J.M."/>
            <person name="Vandepoele K."/>
            <person name="Reski R."/>
            <person name="Cuming A.C."/>
            <person name="Tuskan G.A."/>
            <person name="Maumus F."/>
            <person name="Salse J."/>
            <person name="Schmutz J."/>
            <person name="Rensing S.A."/>
        </authorList>
    </citation>
    <scope>NUCLEOTIDE SEQUENCE [LARGE SCALE GENOMIC DNA]</scope>
    <source>
        <strain evidence="3 4">cv. Gransden 2004</strain>
    </source>
</reference>
<evidence type="ECO:0000313" key="3">
    <source>
        <dbReference type="EnsemblPlants" id="PAC:32957119.CDS.1"/>
    </source>
</evidence>
<dbReference type="PaxDb" id="3218-PP1S11_267V6.1"/>
<dbReference type="AlphaFoldDB" id="A0A2K1JUN9"/>
<reference evidence="2 4" key="1">
    <citation type="journal article" date="2008" name="Science">
        <title>The Physcomitrella genome reveals evolutionary insights into the conquest of land by plants.</title>
        <authorList>
            <person name="Rensing S."/>
            <person name="Lang D."/>
            <person name="Zimmer A."/>
            <person name="Terry A."/>
            <person name="Salamov A."/>
            <person name="Shapiro H."/>
            <person name="Nishiyama T."/>
            <person name="Perroud P.-F."/>
            <person name="Lindquist E."/>
            <person name="Kamisugi Y."/>
            <person name="Tanahashi T."/>
            <person name="Sakakibara K."/>
            <person name="Fujita T."/>
            <person name="Oishi K."/>
            <person name="Shin-I T."/>
            <person name="Kuroki Y."/>
            <person name="Toyoda A."/>
            <person name="Suzuki Y."/>
            <person name="Hashimoto A."/>
            <person name="Yamaguchi K."/>
            <person name="Sugano A."/>
            <person name="Kohara Y."/>
            <person name="Fujiyama A."/>
            <person name="Anterola A."/>
            <person name="Aoki S."/>
            <person name="Ashton N."/>
            <person name="Barbazuk W.B."/>
            <person name="Barker E."/>
            <person name="Bennetzen J."/>
            <person name="Bezanilla M."/>
            <person name="Blankenship R."/>
            <person name="Cho S.H."/>
            <person name="Dutcher S."/>
            <person name="Estelle M."/>
            <person name="Fawcett J.A."/>
            <person name="Gundlach H."/>
            <person name="Hanada K."/>
            <person name="Heyl A."/>
            <person name="Hicks K.A."/>
            <person name="Hugh J."/>
            <person name="Lohr M."/>
            <person name="Mayer K."/>
            <person name="Melkozernov A."/>
            <person name="Murata T."/>
            <person name="Nelson D."/>
            <person name="Pils B."/>
            <person name="Prigge M."/>
            <person name="Reiss B."/>
            <person name="Renner T."/>
            <person name="Rombauts S."/>
            <person name="Rushton P."/>
            <person name="Sanderfoot A."/>
            <person name="Schween G."/>
            <person name="Shiu S.-H."/>
            <person name="Stueber K."/>
            <person name="Theodoulou F.L."/>
            <person name="Tu H."/>
            <person name="Van de Peer Y."/>
            <person name="Verrier P.J."/>
            <person name="Waters E."/>
            <person name="Wood A."/>
            <person name="Yang L."/>
            <person name="Cove D."/>
            <person name="Cuming A."/>
            <person name="Hasebe M."/>
            <person name="Lucas S."/>
            <person name="Mishler D.B."/>
            <person name="Reski R."/>
            <person name="Grigoriev I."/>
            <person name="Quatrano R.S."/>
            <person name="Boore J.L."/>
        </authorList>
    </citation>
    <scope>NUCLEOTIDE SEQUENCE [LARGE SCALE GENOMIC DNA]</scope>
    <source>
        <strain evidence="3 4">cv. Gransden 2004</strain>
    </source>
</reference>
<dbReference type="InParanoid" id="A0A2K1JUN9"/>
<name>A0A2K1JUN9_PHYPA</name>
<dbReference type="Proteomes" id="UP000006727">
    <property type="component" value="Chromosome 11"/>
</dbReference>
<reference evidence="3" key="3">
    <citation type="submission" date="2020-12" db="UniProtKB">
        <authorList>
            <consortium name="EnsemblPlants"/>
        </authorList>
    </citation>
    <scope>IDENTIFICATION</scope>
</reference>
<dbReference type="EMBL" id="ABEU02000011">
    <property type="protein sequence ID" value="PNR45254.1"/>
    <property type="molecule type" value="Genomic_DNA"/>
</dbReference>
<proteinExistence type="predicted"/>
<dbReference type="EnsemblPlants" id="Pp3c11_14540V3.2">
    <property type="protein sequence ID" value="PAC:32957120.CDS.1"/>
    <property type="gene ID" value="Pp3c11_14540"/>
</dbReference>
<keyword evidence="1" id="KW-0472">Membrane</keyword>
<dbReference type="EnsemblPlants" id="Pp3c11_14540V3.1">
    <property type="protein sequence ID" value="PAC:32957119.CDS.1"/>
    <property type="gene ID" value="Pp3c11_14540"/>
</dbReference>
<dbReference type="Gramene" id="Pp3c11_14540V3.1">
    <property type="protein sequence ID" value="PAC:32957119.CDS.1"/>
    <property type="gene ID" value="Pp3c11_14540"/>
</dbReference>
<gene>
    <name evidence="2" type="ORF">PHYPA_015025</name>
</gene>
<organism evidence="2">
    <name type="scientific">Physcomitrium patens</name>
    <name type="common">Spreading-leaved earth moss</name>
    <name type="synonym">Physcomitrella patens</name>
    <dbReference type="NCBI Taxonomy" id="3218"/>
    <lineage>
        <taxon>Eukaryota</taxon>
        <taxon>Viridiplantae</taxon>
        <taxon>Streptophyta</taxon>
        <taxon>Embryophyta</taxon>
        <taxon>Bryophyta</taxon>
        <taxon>Bryophytina</taxon>
        <taxon>Bryopsida</taxon>
        <taxon>Funariidae</taxon>
        <taxon>Funariales</taxon>
        <taxon>Funariaceae</taxon>
        <taxon>Physcomitrium</taxon>
    </lineage>
</organism>
<keyword evidence="4" id="KW-1185">Reference proteome</keyword>
<protein>
    <submittedName>
        <fullName evidence="2 3">Uncharacterized protein</fullName>
    </submittedName>
</protein>
<feature type="transmembrane region" description="Helical" evidence="1">
    <location>
        <begin position="23"/>
        <end position="41"/>
    </location>
</feature>
<accession>A0A2K1JUN9</accession>
<keyword evidence="1" id="KW-1133">Transmembrane helix</keyword>
<evidence type="ECO:0000313" key="4">
    <source>
        <dbReference type="Proteomes" id="UP000006727"/>
    </source>
</evidence>
<sequence length="49" mass="5950">MKHEKKSLIMLFLLSTLMLQNDPQMYCFFILMILLLELINYKTNHSKFI</sequence>
<evidence type="ECO:0000313" key="2">
    <source>
        <dbReference type="EMBL" id="PNR45254.1"/>
    </source>
</evidence>
<keyword evidence="1" id="KW-0812">Transmembrane</keyword>
<evidence type="ECO:0000256" key="1">
    <source>
        <dbReference type="SAM" id="Phobius"/>
    </source>
</evidence>